<name>A0A8J7J5P4_9RHOB</name>
<keyword evidence="1" id="KW-0378">Hydrolase</keyword>
<gene>
    <name evidence="1" type="ORF">JF290_10745</name>
</gene>
<sequence length="76" mass="8246">MVCMPQYELDAALVDWYGERALPGQDGDPTTVWVSPETGTWSVVRYRADGNGCVIASGEDWNKAATRPEVVAALSD</sequence>
<organism evidence="1 2">
    <name type="scientific">Sedimentitalea arenosa</name>
    <dbReference type="NCBI Taxonomy" id="2798803"/>
    <lineage>
        <taxon>Bacteria</taxon>
        <taxon>Pseudomonadati</taxon>
        <taxon>Pseudomonadota</taxon>
        <taxon>Alphaproteobacteria</taxon>
        <taxon>Rhodobacterales</taxon>
        <taxon>Paracoccaceae</taxon>
        <taxon>Sedimentitalea</taxon>
    </lineage>
</organism>
<dbReference type="EMBL" id="JAELVR010000006">
    <property type="protein sequence ID" value="MBJ6372005.1"/>
    <property type="molecule type" value="Genomic_DNA"/>
</dbReference>
<accession>A0A8J7J5P4</accession>
<dbReference type="AlphaFoldDB" id="A0A8J7J5P4"/>
<protein>
    <submittedName>
        <fullName evidence="1">S-adenosyl-L-homocysteine hydrolase</fullName>
    </submittedName>
</protein>
<dbReference type="Proteomes" id="UP000619079">
    <property type="component" value="Unassembled WGS sequence"/>
</dbReference>
<keyword evidence="2" id="KW-1185">Reference proteome</keyword>
<reference evidence="1" key="1">
    <citation type="submission" date="2020-12" db="EMBL/GenBank/DDBJ databases">
        <title>Sedimentitalea sp. nov., isolated from sand in Incheon.</title>
        <authorList>
            <person name="Kim W."/>
        </authorList>
    </citation>
    <scope>NUCLEOTIDE SEQUENCE</scope>
    <source>
        <strain evidence="1">CAU 1593</strain>
    </source>
</reference>
<comment type="caution">
    <text evidence="1">The sequence shown here is derived from an EMBL/GenBank/DDBJ whole genome shotgun (WGS) entry which is preliminary data.</text>
</comment>
<dbReference type="GO" id="GO:0016787">
    <property type="term" value="F:hydrolase activity"/>
    <property type="evidence" value="ECO:0007669"/>
    <property type="project" value="UniProtKB-KW"/>
</dbReference>
<evidence type="ECO:0000313" key="2">
    <source>
        <dbReference type="Proteomes" id="UP000619079"/>
    </source>
</evidence>
<proteinExistence type="predicted"/>
<evidence type="ECO:0000313" key="1">
    <source>
        <dbReference type="EMBL" id="MBJ6372005.1"/>
    </source>
</evidence>